<evidence type="ECO:0000256" key="5">
    <source>
        <dbReference type="ARBA" id="ARBA00023136"/>
    </source>
</evidence>
<evidence type="ECO:0000256" key="6">
    <source>
        <dbReference type="SAM" id="Phobius"/>
    </source>
</evidence>
<dbReference type="EMBL" id="CAEZSB010000092">
    <property type="protein sequence ID" value="CAB4537469.1"/>
    <property type="molecule type" value="Genomic_DNA"/>
</dbReference>
<evidence type="ECO:0000313" key="7">
    <source>
        <dbReference type="EMBL" id="CAB4537469.1"/>
    </source>
</evidence>
<evidence type="ECO:0000256" key="1">
    <source>
        <dbReference type="ARBA" id="ARBA00004651"/>
    </source>
</evidence>
<evidence type="ECO:0000256" key="4">
    <source>
        <dbReference type="ARBA" id="ARBA00022989"/>
    </source>
</evidence>
<evidence type="ECO:0000256" key="3">
    <source>
        <dbReference type="ARBA" id="ARBA00022692"/>
    </source>
</evidence>
<proteinExistence type="predicted"/>
<dbReference type="AlphaFoldDB" id="A0A6J6BGC7"/>
<keyword evidence="3 6" id="KW-0812">Transmembrane</keyword>
<evidence type="ECO:0000256" key="2">
    <source>
        <dbReference type="ARBA" id="ARBA00022475"/>
    </source>
</evidence>
<feature type="transmembrane region" description="Helical" evidence="6">
    <location>
        <begin position="6"/>
        <end position="30"/>
    </location>
</feature>
<reference evidence="7" key="1">
    <citation type="submission" date="2020-05" db="EMBL/GenBank/DDBJ databases">
        <authorList>
            <person name="Chiriac C."/>
            <person name="Salcher M."/>
            <person name="Ghai R."/>
            <person name="Kavagutti S V."/>
        </authorList>
    </citation>
    <scope>NUCLEOTIDE SEQUENCE</scope>
</reference>
<comment type="subcellular location">
    <subcellularLocation>
        <location evidence="1">Cell membrane</location>
        <topology evidence="1">Multi-pass membrane protein</topology>
    </subcellularLocation>
</comment>
<name>A0A6J6BGC7_9ZZZZ</name>
<sequence length="211" mass="22651">MNQLLLNIPAFAFATLLLVMVPGQGVAMVLRQSILGGSKAAFLSAIGNCAGILTWTISSAIGLSAIFAQSQTAYTVLKWVGVTYLVLVSLQTLLALRHEFGKFDLDTKNEVSNWASFRLGLITNLTNVKAAVYAVAFLPAFVPSNFSLAWGIFIFGAIWALVSILWNISLIWTVKKSSVYIQRPVVRRTLTAISAIGIMGLAVGLALSSGR</sequence>
<dbReference type="PANTHER" id="PTHR30086:SF20">
    <property type="entry name" value="ARGININE EXPORTER PROTEIN ARGO-RELATED"/>
    <property type="match status" value="1"/>
</dbReference>
<keyword evidence="2" id="KW-1003">Cell membrane</keyword>
<feature type="transmembrane region" description="Helical" evidence="6">
    <location>
        <begin position="79"/>
        <end position="96"/>
    </location>
</feature>
<dbReference type="GO" id="GO:0015171">
    <property type="term" value="F:amino acid transmembrane transporter activity"/>
    <property type="evidence" value="ECO:0007669"/>
    <property type="project" value="TreeGrafter"/>
</dbReference>
<feature type="transmembrane region" description="Helical" evidence="6">
    <location>
        <begin position="148"/>
        <end position="168"/>
    </location>
</feature>
<dbReference type="GO" id="GO:0005886">
    <property type="term" value="C:plasma membrane"/>
    <property type="evidence" value="ECO:0007669"/>
    <property type="project" value="UniProtKB-SubCell"/>
</dbReference>
<accession>A0A6J6BGC7</accession>
<keyword evidence="5 6" id="KW-0472">Membrane</keyword>
<keyword evidence="4 6" id="KW-1133">Transmembrane helix</keyword>
<feature type="transmembrane region" description="Helical" evidence="6">
    <location>
        <begin position="42"/>
        <end position="67"/>
    </location>
</feature>
<gene>
    <name evidence="7" type="ORF">UFOPK1395_00873</name>
</gene>
<dbReference type="Pfam" id="PF01810">
    <property type="entry name" value="LysE"/>
    <property type="match status" value="1"/>
</dbReference>
<feature type="transmembrane region" description="Helical" evidence="6">
    <location>
        <begin position="189"/>
        <end position="208"/>
    </location>
</feature>
<dbReference type="InterPro" id="IPR001123">
    <property type="entry name" value="LeuE-type"/>
</dbReference>
<dbReference type="PANTHER" id="PTHR30086">
    <property type="entry name" value="ARGININE EXPORTER PROTEIN ARGO"/>
    <property type="match status" value="1"/>
</dbReference>
<protein>
    <submittedName>
        <fullName evidence="7">Unannotated protein</fullName>
    </submittedName>
</protein>
<organism evidence="7">
    <name type="scientific">freshwater metagenome</name>
    <dbReference type="NCBI Taxonomy" id="449393"/>
    <lineage>
        <taxon>unclassified sequences</taxon>
        <taxon>metagenomes</taxon>
        <taxon>ecological metagenomes</taxon>
    </lineage>
</organism>